<gene>
    <name evidence="3" type="ORF">CAMP_LOCUS12872</name>
</gene>
<feature type="domain" description="MADF" evidence="2">
    <location>
        <begin position="23"/>
        <end position="113"/>
    </location>
</feature>
<dbReference type="PROSITE" id="PS51029">
    <property type="entry name" value="MADF"/>
    <property type="match status" value="1"/>
</dbReference>
<comment type="caution">
    <text evidence="3">The sequence shown here is derived from an EMBL/GenBank/DDBJ whole genome shotgun (WGS) entry which is preliminary data.</text>
</comment>
<evidence type="ECO:0000313" key="4">
    <source>
        <dbReference type="Proteomes" id="UP001152747"/>
    </source>
</evidence>
<dbReference type="SMART" id="SM00595">
    <property type="entry name" value="MADF"/>
    <property type="match status" value="1"/>
</dbReference>
<dbReference type="EMBL" id="CANHGI010000005">
    <property type="protein sequence ID" value="CAI5450235.1"/>
    <property type="molecule type" value="Genomic_DNA"/>
</dbReference>
<dbReference type="PANTHER" id="PTHR12243:SF65">
    <property type="entry name" value="MADF DOMAIN-CONTAINING PROTEIN"/>
    <property type="match status" value="1"/>
</dbReference>
<evidence type="ECO:0000313" key="3">
    <source>
        <dbReference type="EMBL" id="CAI5450235.1"/>
    </source>
</evidence>
<dbReference type="AlphaFoldDB" id="A0A9P1N3Q4"/>
<dbReference type="OrthoDB" id="6147983at2759"/>
<proteinExistence type="predicted"/>
<dbReference type="GO" id="GO:0005634">
    <property type="term" value="C:nucleus"/>
    <property type="evidence" value="ECO:0007669"/>
    <property type="project" value="TreeGrafter"/>
</dbReference>
<accession>A0A9P1N3Q4</accession>
<evidence type="ECO:0000259" key="2">
    <source>
        <dbReference type="PROSITE" id="PS51029"/>
    </source>
</evidence>
<keyword evidence="4" id="KW-1185">Reference proteome</keyword>
<evidence type="ECO:0000256" key="1">
    <source>
        <dbReference type="SAM" id="MobiDB-lite"/>
    </source>
</evidence>
<reference evidence="3" key="1">
    <citation type="submission" date="2022-11" db="EMBL/GenBank/DDBJ databases">
        <authorList>
            <person name="Kikuchi T."/>
        </authorList>
    </citation>
    <scope>NUCLEOTIDE SEQUENCE</scope>
    <source>
        <strain evidence="3">PS1010</strain>
    </source>
</reference>
<dbReference type="PANTHER" id="PTHR12243">
    <property type="entry name" value="MADF DOMAIN TRANSCRIPTION FACTOR"/>
    <property type="match status" value="1"/>
</dbReference>
<dbReference type="InterPro" id="IPR006578">
    <property type="entry name" value="MADF-dom"/>
</dbReference>
<dbReference type="InterPro" id="IPR039353">
    <property type="entry name" value="TF_Adf1"/>
</dbReference>
<protein>
    <recommendedName>
        <fullName evidence="2">MADF domain-containing protein</fullName>
    </recommendedName>
</protein>
<organism evidence="3 4">
    <name type="scientific">Caenorhabditis angaria</name>
    <dbReference type="NCBI Taxonomy" id="860376"/>
    <lineage>
        <taxon>Eukaryota</taxon>
        <taxon>Metazoa</taxon>
        <taxon>Ecdysozoa</taxon>
        <taxon>Nematoda</taxon>
        <taxon>Chromadorea</taxon>
        <taxon>Rhabditida</taxon>
        <taxon>Rhabditina</taxon>
        <taxon>Rhabditomorpha</taxon>
        <taxon>Rhabditoidea</taxon>
        <taxon>Rhabditidae</taxon>
        <taxon>Peloderinae</taxon>
        <taxon>Caenorhabditis</taxon>
    </lineage>
</organism>
<feature type="compositionally biased region" description="Polar residues" evidence="1">
    <location>
        <begin position="162"/>
        <end position="171"/>
    </location>
</feature>
<dbReference type="Pfam" id="PF10545">
    <property type="entry name" value="MADF_DNA_bdg"/>
    <property type="match status" value="1"/>
</dbReference>
<dbReference type="Proteomes" id="UP001152747">
    <property type="component" value="Unassembled WGS sequence"/>
</dbReference>
<name>A0A9P1N3Q4_9PELO</name>
<dbReference type="GO" id="GO:0006357">
    <property type="term" value="P:regulation of transcription by RNA polymerase II"/>
    <property type="evidence" value="ECO:0007669"/>
    <property type="project" value="TreeGrafter"/>
</dbReference>
<dbReference type="GO" id="GO:0005667">
    <property type="term" value="C:transcription regulator complex"/>
    <property type="evidence" value="ECO:0007669"/>
    <property type="project" value="TreeGrafter"/>
</dbReference>
<feature type="region of interest" description="Disordered" evidence="1">
    <location>
        <begin position="159"/>
        <end position="180"/>
    </location>
</feature>
<sequence length="257" mass="30279">MRGSEFRETSPSQDPLDDAFILNLIEAVQRNPCVYNRYDPLHKITDYKHEVWRLIATETEFDGQPVELERKWRHMRDKYVRLRKQDKLQAPIKKSNKWYNYFQKMSFLDPYVEHRNRKNRKDGENKSDDEDFDQNHIEITNSDAFNQLYESLLLKSGPISDSGESSENVSAENPVENPMENELEPSLMLQNIPKIEASRKRKRGGDFEHANFEEEDEVSLFVRSIAKSLASMDKRTFSKTRIEISKVLYDCQFGDEA</sequence>